<dbReference type="EMBL" id="CAUOFW020001258">
    <property type="protein sequence ID" value="CAK9142889.1"/>
    <property type="molecule type" value="Genomic_DNA"/>
</dbReference>
<dbReference type="AlphaFoldDB" id="A0ABC8RD61"/>
<sequence>MFHTNMDPLLEDPICSLLFDFDGYVALGDFLDTTSAAMVELVGYILVGHGRTCDVLDVVDDSVDLK</sequence>
<proteinExistence type="predicted"/>
<organism evidence="1 2">
    <name type="scientific">Ilex paraguariensis</name>
    <name type="common">yerba mate</name>
    <dbReference type="NCBI Taxonomy" id="185542"/>
    <lineage>
        <taxon>Eukaryota</taxon>
        <taxon>Viridiplantae</taxon>
        <taxon>Streptophyta</taxon>
        <taxon>Embryophyta</taxon>
        <taxon>Tracheophyta</taxon>
        <taxon>Spermatophyta</taxon>
        <taxon>Magnoliopsida</taxon>
        <taxon>eudicotyledons</taxon>
        <taxon>Gunneridae</taxon>
        <taxon>Pentapetalae</taxon>
        <taxon>asterids</taxon>
        <taxon>campanulids</taxon>
        <taxon>Aquifoliales</taxon>
        <taxon>Aquifoliaceae</taxon>
        <taxon>Ilex</taxon>
    </lineage>
</organism>
<evidence type="ECO:0000313" key="2">
    <source>
        <dbReference type="Proteomes" id="UP001642360"/>
    </source>
</evidence>
<reference evidence="1 2" key="1">
    <citation type="submission" date="2024-02" db="EMBL/GenBank/DDBJ databases">
        <authorList>
            <person name="Vignale AGUSTIN F."/>
            <person name="Sosa J E."/>
            <person name="Modenutti C."/>
        </authorList>
    </citation>
    <scope>NUCLEOTIDE SEQUENCE [LARGE SCALE GENOMIC DNA]</scope>
</reference>
<name>A0ABC8RD61_9AQUA</name>
<evidence type="ECO:0000313" key="1">
    <source>
        <dbReference type="EMBL" id="CAK9142889.1"/>
    </source>
</evidence>
<keyword evidence="2" id="KW-1185">Reference proteome</keyword>
<gene>
    <name evidence="1" type="ORF">ILEXP_LOCUS10583</name>
</gene>
<comment type="caution">
    <text evidence="1">The sequence shown here is derived from an EMBL/GenBank/DDBJ whole genome shotgun (WGS) entry which is preliminary data.</text>
</comment>
<dbReference type="Proteomes" id="UP001642360">
    <property type="component" value="Unassembled WGS sequence"/>
</dbReference>
<protein>
    <submittedName>
        <fullName evidence="1">Uncharacterized protein</fullName>
    </submittedName>
</protein>
<feature type="non-terminal residue" evidence="1">
    <location>
        <position position="66"/>
    </location>
</feature>
<accession>A0ABC8RD61</accession>